<comment type="similarity">
    <text evidence="3">Belongs to the peptidase M13 family.</text>
</comment>
<evidence type="ECO:0000256" key="3">
    <source>
        <dbReference type="ARBA" id="ARBA00007357"/>
    </source>
</evidence>
<dbReference type="InterPro" id="IPR008753">
    <property type="entry name" value="Peptidase_M13_N"/>
</dbReference>
<evidence type="ECO:0000256" key="9">
    <source>
        <dbReference type="SAM" id="Phobius"/>
    </source>
</evidence>
<keyword evidence="9" id="KW-1133">Transmembrane helix</keyword>
<dbReference type="STRING" id="34720.A0A195EVW1"/>
<dbReference type="Pfam" id="PF05649">
    <property type="entry name" value="Peptidase_M13_N"/>
    <property type="match status" value="1"/>
</dbReference>
<dbReference type="InterPro" id="IPR024079">
    <property type="entry name" value="MetalloPept_cat_dom_sf"/>
</dbReference>
<dbReference type="PANTHER" id="PTHR11733:SF133">
    <property type="entry name" value="PHOSPHATE-REGULATING NEUTRAL ENDOPEPTIDASE PHEX"/>
    <property type="match status" value="1"/>
</dbReference>
<evidence type="ECO:0000256" key="4">
    <source>
        <dbReference type="ARBA" id="ARBA00022670"/>
    </source>
</evidence>
<evidence type="ECO:0000256" key="5">
    <source>
        <dbReference type="ARBA" id="ARBA00022723"/>
    </source>
</evidence>
<dbReference type="SUPFAM" id="SSF55486">
    <property type="entry name" value="Metalloproteases ('zincins'), catalytic domain"/>
    <property type="match status" value="1"/>
</dbReference>
<dbReference type="GO" id="GO:0005886">
    <property type="term" value="C:plasma membrane"/>
    <property type="evidence" value="ECO:0007669"/>
    <property type="project" value="UniProtKB-SubCell"/>
</dbReference>
<dbReference type="Gene3D" id="3.40.390.10">
    <property type="entry name" value="Collagenase (Catalytic Domain)"/>
    <property type="match status" value="1"/>
</dbReference>
<evidence type="ECO:0000259" key="11">
    <source>
        <dbReference type="Pfam" id="PF05649"/>
    </source>
</evidence>
<evidence type="ECO:0000256" key="6">
    <source>
        <dbReference type="ARBA" id="ARBA00022801"/>
    </source>
</evidence>
<dbReference type="PROSITE" id="PS51885">
    <property type="entry name" value="NEPRILYSIN"/>
    <property type="match status" value="1"/>
</dbReference>
<sequence length="834" mass="95401">MGFKHQQPGIYDLLTFVSLIGSSQWSIQALHLRNIRTREAVYGPHTHYYEIYVIIFLLKVNDPEDNERDMVENAKGNSDVSWNYNQRDEKKSSGKEMRLVIVVGLLAVTVIALIVALTLQMAVFRKEEYKEMCQSEECIKTAARVIGAMNRSVNPCEDFYNFACGGWINKHPIPQSQSFWDQLSLLREKLLENLRILLEEPDKENDLRQVKLAKALYRTCMDVASVEALGLEPIFEALNSLGLPKEPPMQDKIPSLDISRVAGIAQRTLGLNLFVNFYISEDIKDTTKNAMVMEQVSPGFSERYLLDPRRFQSELMEYKKYIKSMVELAGAGNMSANYANEILEFGTKLAKIMATNEERRGKDHLIHEVSIDDLQQLTDVRAQQSEMNLTFNARVIKGETLFQWNWTKYVKAVFENTNVTINPTVDRIIIVDLKYLQQLPLLLSVTPSATIVRYVWWSVYATVAPLTLQKFRDLGFQFWQKIFGLKEKTPRWKECTGNANTNFGMALSYIYAQKHFNEQAREKALEMLLDIRAAFDEMVTELDWMDAGTRARAHKKLHAMRPFVGFPDWITNPKELDKFYEGVEVIDGKLFETLLKLTNVAMKKSLNNLREKPDRSRWISSGTTVNAFYSAILNSVTFPAGILHPPFYGNGLESINYGAIGAIMGHELTHGFDDQGRRYDENGNVRQWWSDETLRHYHEKVQCIIEQYSSYHLPELGDNFTVNGINTQGENIADNGGIREAYRAYQRLIARSPNQQALPGLVDYSNEQLFFLGFAQVWCGNYTNGSLKSKVIEGVHAPNHFRVIGTLSNNAEFAKAWKCPLGSPMNPSHKCILW</sequence>
<evidence type="ECO:0000256" key="8">
    <source>
        <dbReference type="ARBA" id="ARBA00023049"/>
    </source>
</evidence>
<evidence type="ECO:0000256" key="2">
    <source>
        <dbReference type="ARBA" id="ARBA00004401"/>
    </source>
</evidence>
<dbReference type="Gene3D" id="1.10.1380.10">
    <property type="entry name" value="Neutral endopeptidase , domain2"/>
    <property type="match status" value="1"/>
</dbReference>
<keyword evidence="13" id="KW-1185">Reference proteome</keyword>
<keyword evidence="7" id="KW-0862">Zinc</keyword>
<proteinExistence type="inferred from homology"/>
<dbReference type="InterPro" id="IPR042089">
    <property type="entry name" value="Peptidase_M13_dom_2"/>
</dbReference>
<dbReference type="GO" id="GO:0004222">
    <property type="term" value="F:metalloendopeptidase activity"/>
    <property type="evidence" value="ECO:0007669"/>
    <property type="project" value="InterPro"/>
</dbReference>
<keyword evidence="9" id="KW-0472">Membrane</keyword>
<dbReference type="Pfam" id="PF01431">
    <property type="entry name" value="Peptidase_M13"/>
    <property type="match status" value="1"/>
</dbReference>
<keyword evidence="6" id="KW-0378">Hydrolase</keyword>
<feature type="domain" description="Peptidase M13 C-terminal" evidence="10">
    <location>
        <begin position="626"/>
        <end position="831"/>
    </location>
</feature>
<dbReference type="InterPro" id="IPR018497">
    <property type="entry name" value="Peptidase_M13_C"/>
</dbReference>
<keyword evidence="9" id="KW-0812">Transmembrane</keyword>
<evidence type="ECO:0000256" key="7">
    <source>
        <dbReference type="ARBA" id="ARBA00022833"/>
    </source>
</evidence>
<accession>A0A195EVW1</accession>
<dbReference type="CDD" id="cd08662">
    <property type="entry name" value="M13"/>
    <property type="match status" value="1"/>
</dbReference>
<evidence type="ECO:0000313" key="13">
    <source>
        <dbReference type="Proteomes" id="UP000078541"/>
    </source>
</evidence>
<feature type="domain" description="Peptidase M13 N-terminal" evidence="11">
    <location>
        <begin position="155"/>
        <end position="567"/>
    </location>
</feature>
<reference evidence="12 13" key="1">
    <citation type="submission" date="2016-03" db="EMBL/GenBank/DDBJ databases">
        <title>Trachymyrmex septentrionalis WGS genome.</title>
        <authorList>
            <person name="Nygaard S."/>
            <person name="Hu H."/>
            <person name="Boomsma J."/>
            <person name="Zhang G."/>
        </authorList>
    </citation>
    <scope>NUCLEOTIDE SEQUENCE [LARGE SCALE GENOMIC DNA]</scope>
    <source>
        <strain evidence="12">Tsep2-gDNA-1</strain>
        <tissue evidence="12">Whole body</tissue>
    </source>
</reference>
<evidence type="ECO:0000256" key="1">
    <source>
        <dbReference type="ARBA" id="ARBA00001947"/>
    </source>
</evidence>
<feature type="transmembrane region" description="Helical" evidence="9">
    <location>
        <begin position="99"/>
        <end position="124"/>
    </location>
</feature>
<evidence type="ECO:0000259" key="10">
    <source>
        <dbReference type="Pfam" id="PF01431"/>
    </source>
</evidence>
<dbReference type="GO" id="GO:0016485">
    <property type="term" value="P:protein processing"/>
    <property type="evidence" value="ECO:0007669"/>
    <property type="project" value="TreeGrafter"/>
</dbReference>
<evidence type="ECO:0000313" key="12">
    <source>
        <dbReference type="EMBL" id="KYN32037.1"/>
    </source>
</evidence>
<dbReference type="AlphaFoldDB" id="A0A195EVW1"/>
<dbReference type="GO" id="GO:0046872">
    <property type="term" value="F:metal ion binding"/>
    <property type="evidence" value="ECO:0007669"/>
    <property type="project" value="UniProtKB-KW"/>
</dbReference>
<dbReference type="Proteomes" id="UP000078541">
    <property type="component" value="Unassembled WGS sequence"/>
</dbReference>
<keyword evidence="5" id="KW-0479">Metal-binding</keyword>
<name>A0A195EVW1_9HYME</name>
<dbReference type="PANTHER" id="PTHR11733">
    <property type="entry name" value="ZINC METALLOPROTEASE FAMILY M13 NEPRILYSIN-RELATED"/>
    <property type="match status" value="1"/>
</dbReference>
<dbReference type="InterPro" id="IPR000718">
    <property type="entry name" value="Peptidase_M13"/>
</dbReference>
<dbReference type="EMBL" id="KQ981954">
    <property type="protein sequence ID" value="KYN32037.1"/>
    <property type="molecule type" value="Genomic_DNA"/>
</dbReference>
<keyword evidence="8" id="KW-0482">Metalloprotease</keyword>
<keyword evidence="4" id="KW-0645">Protease</keyword>
<organism evidence="12 13">
    <name type="scientific">Trachymyrmex septentrionalis</name>
    <dbReference type="NCBI Taxonomy" id="34720"/>
    <lineage>
        <taxon>Eukaryota</taxon>
        <taxon>Metazoa</taxon>
        <taxon>Ecdysozoa</taxon>
        <taxon>Arthropoda</taxon>
        <taxon>Hexapoda</taxon>
        <taxon>Insecta</taxon>
        <taxon>Pterygota</taxon>
        <taxon>Neoptera</taxon>
        <taxon>Endopterygota</taxon>
        <taxon>Hymenoptera</taxon>
        <taxon>Apocrita</taxon>
        <taxon>Aculeata</taxon>
        <taxon>Formicoidea</taxon>
        <taxon>Formicidae</taxon>
        <taxon>Myrmicinae</taxon>
        <taxon>Trachymyrmex</taxon>
    </lineage>
</organism>
<comment type="subcellular location">
    <subcellularLocation>
        <location evidence="2">Cell membrane</location>
        <topology evidence="2">Single-pass type II membrane protein</topology>
    </subcellularLocation>
</comment>
<protein>
    <submittedName>
        <fullName evidence="12">Endothelin-converting enzyme 1</fullName>
    </submittedName>
</protein>
<comment type="cofactor">
    <cofactor evidence="1">
        <name>Zn(2+)</name>
        <dbReference type="ChEBI" id="CHEBI:29105"/>
    </cofactor>
</comment>
<gene>
    <name evidence="12" type="ORF">ALC56_13413</name>
</gene>
<dbReference type="PRINTS" id="PR00786">
    <property type="entry name" value="NEPRILYSIN"/>
</dbReference>